<evidence type="ECO:0000256" key="3">
    <source>
        <dbReference type="PIRSR" id="PIRSR607837-1"/>
    </source>
</evidence>
<evidence type="ECO:0000256" key="2">
    <source>
        <dbReference type="ARBA" id="ARBA00022723"/>
    </source>
</evidence>
<keyword evidence="2 3" id="KW-0479">Metal-binding</keyword>
<dbReference type="SUPFAM" id="SSF109854">
    <property type="entry name" value="DinB/YfiT-like putative metalloenzymes"/>
    <property type="match status" value="1"/>
</dbReference>
<accession>A0A2X2IWA9</accession>
<protein>
    <submittedName>
        <fullName evidence="4">DinB family</fullName>
    </submittedName>
</protein>
<gene>
    <name evidence="4" type="primary">yjoA</name>
    <name evidence="4" type="ORF">NCTC11343_00981</name>
</gene>
<evidence type="ECO:0000313" key="5">
    <source>
        <dbReference type="Proteomes" id="UP000251241"/>
    </source>
</evidence>
<proteinExistence type="inferred from homology"/>
<evidence type="ECO:0000256" key="1">
    <source>
        <dbReference type="ARBA" id="ARBA00008635"/>
    </source>
</evidence>
<dbReference type="InterPro" id="IPR007837">
    <property type="entry name" value="DinB"/>
</dbReference>
<comment type="similarity">
    <text evidence="1">Belongs to the DinB family.</text>
</comment>
<name>A0A2X2IWA9_SPHMU</name>
<dbReference type="Proteomes" id="UP000251241">
    <property type="component" value="Unassembled WGS sequence"/>
</dbReference>
<dbReference type="EMBL" id="UAUU01000002">
    <property type="protein sequence ID" value="SPZ84441.1"/>
    <property type="molecule type" value="Genomic_DNA"/>
</dbReference>
<dbReference type="Pfam" id="PF05163">
    <property type="entry name" value="DinB"/>
    <property type="match status" value="1"/>
</dbReference>
<dbReference type="GO" id="GO:0046872">
    <property type="term" value="F:metal ion binding"/>
    <property type="evidence" value="ECO:0007669"/>
    <property type="project" value="UniProtKB-KW"/>
</dbReference>
<dbReference type="RefSeq" id="WP_112373923.1">
    <property type="nucleotide sequence ID" value="NZ_CP069793.1"/>
</dbReference>
<dbReference type="InterPro" id="IPR034660">
    <property type="entry name" value="DinB/YfiT-like"/>
</dbReference>
<reference evidence="4 5" key="1">
    <citation type="submission" date="2018-06" db="EMBL/GenBank/DDBJ databases">
        <authorList>
            <consortium name="Pathogen Informatics"/>
            <person name="Doyle S."/>
        </authorList>
    </citation>
    <scope>NUCLEOTIDE SEQUENCE [LARGE SCALE GENOMIC DNA]</scope>
    <source>
        <strain evidence="4 5">NCTC11343</strain>
    </source>
</reference>
<organism evidence="4 5">
    <name type="scientific">Sphingobacterium multivorum</name>
    <dbReference type="NCBI Taxonomy" id="28454"/>
    <lineage>
        <taxon>Bacteria</taxon>
        <taxon>Pseudomonadati</taxon>
        <taxon>Bacteroidota</taxon>
        <taxon>Sphingobacteriia</taxon>
        <taxon>Sphingobacteriales</taxon>
        <taxon>Sphingobacteriaceae</taxon>
        <taxon>Sphingobacterium</taxon>
    </lineage>
</organism>
<feature type="binding site" evidence="3">
    <location>
        <position position="134"/>
    </location>
    <ligand>
        <name>a divalent metal cation</name>
        <dbReference type="ChEBI" id="CHEBI:60240"/>
    </ligand>
</feature>
<sequence>MKTEIISKNELLQHWLGHRNLTRQTIEKFPEEGLFNFKVEGMRTFADMIKELLGIAVPGLQEIVNNKSGKLNENLSYSTKAQLLQAWDEATPQISELFNQIPEERFAEEFNLFGQYKSPIIHSIFYFIDNEIHHRGQAFAYLRLLGIQPPFFWERG</sequence>
<dbReference type="GeneID" id="97178603"/>
<evidence type="ECO:0000313" key="4">
    <source>
        <dbReference type="EMBL" id="SPZ84441.1"/>
    </source>
</evidence>
<dbReference type="AlphaFoldDB" id="A0A2X2IWA9"/>
<dbReference type="Gene3D" id="1.20.120.450">
    <property type="entry name" value="dinb family like domain"/>
    <property type="match status" value="1"/>
</dbReference>